<sequence>MLGIVCFLLITGCLAQEFKMDESFQFPESIEKEHFKNATFCMFNTEQNSIFCHGPMGSIECDAFSNTSSVKYPSYGIGKLSDHSNSESIKYFLYPRNLEKQNYFNYSLELDGKSIDMYLYHSNSADEYGFRVSDFKCFQGLVNLFKSSDHFHDAKIDGTDSSVKLIGEVLYLDKSIMKRWFYNFYYPYYSWYSWPYSLWWF</sequence>
<dbReference type="Proteomes" id="UP000276133">
    <property type="component" value="Unassembled WGS sequence"/>
</dbReference>
<evidence type="ECO:0000313" key="2">
    <source>
        <dbReference type="EMBL" id="RNA14707.1"/>
    </source>
</evidence>
<proteinExistence type="predicted"/>
<evidence type="ECO:0000313" key="3">
    <source>
        <dbReference type="Proteomes" id="UP000276133"/>
    </source>
</evidence>
<dbReference type="OrthoDB" id="10164814at2759"/>
<dbReference type="AlphaFoldDB" id="A0A3M7QTF4"/>
<evidence type="ECO:0000256" key="1">
    <source>
        <dbReference type="SAM" id="SignalP"/>
    </source>
</evidence>
<reference evidence="2 3" key="1">
    <citation type="journal article" date="2018" name="Sci. Rep.">
        <title>Genomic signatures of local adaptation to the degree of environmental predictability in rotifers.</title>
        <authorList>
            <person name="Franch-Gras L."/>
            <person name="Hahn C."/>
            <person name="Garcia-Roger E.M."/>
            <person name="Carmona M.J."/>
            <person name="Serra M."/>
            <person name="Gomez A."/>
        </authorList>
    </citation>
    <scope>NUCLEOTIDE SEQUENCE [LARGE SCALE GENOMIC DNA]</scope>
    <source>
        <strain evidence="2">HYR1</strain>
    </source>
</reference>
<keyword evidence="3" id="KW-1185">Reference proteome</keyword>
<dbReference type="EMBL" id="REGN01005119">
    <property type="protein sequence ID" value="RNA14707.1"/>
    <property type="molecule type" value="Genomic_DNA"/>
</dbReference>
<feature type="signal peptide" evidence="1">
    <location>
        <begin position="1"/>
        <end position="15"/>
    </location>
</feature>
<comment type="caution">
    <text evidence="2">The sequence shown here is derived from an EMBL/GenBank/DDBJ whole genome shotgun (WGS) entry which is preliminary data.</text>
</comment>
<keyword evidence="1" id="KW-0732">Signal</keyword>
<accession>A0A3M7QTF4</accession>
<organism evidence="2 3">
    <name type="scientific">Brachionus plicatilis</name>
    <name type="common">Marine rotifer</name>
    <name type="synonym">Brachionus muelleri</name>
    <dbReference type="NCBI Taxonomy" id="10195"/>
    <lineage>
        <taxon>Eukaryota</taxon>
        <taxon>Metazoa</taxon>
        <taxon>Spiralia</taxon>
        <taxon>Gnathifera</taxon>
        <taxon>Rotifera</taxon>
        <taxon>Eurotatoria</taxon>
        <taxon>Monogononta</taxon>
        <taxon>Pseudotrocha</taxon>
        <taxon>Ploima</taxon>
        <taxon>Brachionidae</taxon>
        <taxon>Brachionus</taxon>
    </lineage>
</organism>
<feature type="chain" id="PRO_5018278155" evidence="1">
    <location>
        <begin position="16"/>
        <end position="201"/>
    </location>
</feature>
<protein>
    <submittedName>
        <fullName evidence="2">Uncharacterized protein</fullName>
    </submittedName>
</protein>
<name>A0A3M7QTF4_BRAPC</name>
<gene>
    <name evidence="2" type="ORF">BpHYR1_030445</name>
</gene>